<sequence length="132" mass="15528">MKKQEREWRYLMSHDCRYVSFDDVTPLPCLSILIWSFVRLVASKSALKKIKQYLNRSNLYFHTRTLTGSQTKFTVVLQNEESDLIIITTEHGLLKENLQNPYLSTLIGSFTKPRQRGSSRISKKDMEYHVKL</sequence>
<protein>
    <submittedName>
        <fullName evidence="1">Uncharacterized protein</fullName>
    </submittedName>
</protein>
<reference evidence="1" key="1">
    <citation type="submission" date="2015-11" db="EMBL/GenBank/DDBJ databases">
        <title>De novo transcriptome assembly of four potential Pierce s Disease insect vectors from Arizona vineyards.</title>
        <authorList>
            <person name="Tassone E.E."/>
        </authorList>
    </citation>
    <scope>NUCLEOTIDE SEQUENCE</scope>
</reference>
<evidence type="ECO:0000313" key="1">
    <source>
        <dbReference type="EMBL" id="JAT10269.1"/>
    </source>
</evidence>
<accession>A0A1B6KFS0</accession>
<dbReference type="EMBL" id="GEBQ01029708">
    <property type="protein sequence ID" value="JAT10269.1"/>
    <property type="molecule type" value="Transcribed_RNA"/>
</dbReference>
<name>A0A1B6KFS0_9HEMI</name>
<gene>
    <name evidence="1" type="ORF">g.13436</name>
</gene>
<organism evidence="1">
    <name type="scientific">Graphocephala atropunctata</name>
    <dbReference type="NCBI Taxonomy" id="36148"/>
    <lineage>
        <taxon>Eukaryota</taxon>
        <taxon>Metazoa</taxon>
        <taxon>Ecdysozoa</taxon>
        <taxon>Arthropoda</taxon>
        <taxon>Hexapoda</taxon>
        <taxon>Insecta</taxon>
        <taxon>Pterygota</taxon>
        <taxon>Neoptera</taxon>
        <taxon>Paraneoptera</taxon>
        <taxon>Hemiptera</taxon>
        <taxon>Auchenorrhyncha</taxon>
        <taxon>Membracoidea</taxon>
        <taxon>Cicadellidae</taxon>
        <taxon>Cicadellinae</taxon>
        <taxon>Cicadellini</taxon>
        <taxon>Graphocephala</taxon>
    </lineage>
</organism>
<proteinExistence type="predicted"/>
<dbReference type="AlphaFoldDB" id="A0A1B6KFS0"/>